<dbReference type="Pfam" id="PF13359">
    <property type="entry name" value="DDE_Tnp_4"/>
    <property type="match status" value="1"/>
</dbReference>
<evidence type="ECO:0000256" key="2">
    <source>
        <dbReference type="ARBA" id="ARBA00022723"/>
    </source>
</evidence>
<evidence type="ECO:0000259" key="3">
    <source>
        <dbReference type="Pfam" id="PF13359"/>
    </source>
</evidence>
<dbReference type="AlphaFoldDB" id="A0A224Z9Z9"/>
<dbReference type="GO" id="GO:0046872">
    <property type="term" value="F:metal ion binding"/>
    <property type="evidence" value="ECO:0007669"/>
    <property type="project" value="UniProtKB-KW"/>
</dbReference>
<organism evidence="4">
    <name type="scientific">Rhipicephalus zambeziensis</name>
    <dbReference type="NCBI Taxonomy" id="60191"/>
    <lineage>
        <taxon>Eukaryota</taxon>
        <taxon>Metazoa</taxon>
        <taxon>Ecdysozoa</taxon>
        <taxon>Arthropoda</taxon>
        <taxon>Chelicerata</taxon>
        <taxon>Arachnida</taxon>
        <taxon>Acari</taxon>
        <taxon>Parasitiformes</taxon>
        <taxon>Ixodida</taxon>
        <taxon>Ixodoidea</taxon>
        <taxon>Ixodidae</taxon>
        <taxon>Rhipicephalinae</taxon>
        <taxon>Rhipicephalus</taxon>
        <taxon>Rhipicephalus</taxon>
    </lineage>
</organism>
<dbReference type="PANTHER" id="PTHR23080:SF133">
    <property type="entry name" value="SI:CH211-262I1.5-RELATED"/>
    <property type="match status" value="1"/>
</dbReference>
<comment type="cofactor">
    <cofactor evidence="1">
        <name>a divalent metal cation</name>
        <dbReference type="ChEBI" id="CHEBI:60240"/>
    </cofactor>
</comment>
<dbReference type="EMBL" id="GFPF01012296">
    <property type="protein sequence ID" value="MAA23442.1"/>
    <property type="molecule type" value="Transcribed_RNA"/>
</dbReference>
<proteinExistence type="predicted"/>
<dbReference type="InterPro" id="IPR027806">
    <property type="entry name" value="HARBI1_dom"/>
</dbReference>
<sequence length="183" mass="20661">MPLAFSDFPNTRVVLDCTEIRIQKSSKLKAQRQTFSAYKHFNTFKALVGVTPDGYICFVPELWGGHVSDTEIVQKSNLLDHLQPGDGVMVDKGFRLDTIFPPTIKVYIPPFKMGSQLSAGDVIATRKIAGARIHVERVIRRIKEFHFLDRPVPITMLDIASKIFRTCAFLCNLQQPIISVKDN</sequence>
<evidence type="ECO:0000313" key="4">
    <source>
        <dbReference type="EMBL" id="MAA23442.1"/>
    </source>
</evidence>
<accession>A0A224Z9Z9</accession>
<evidence type="ECO:0000256" key="1">
    <source>
        <dbReference type="ARBA" id="ARBA00001968"/>
    </source>
</evidence>
<keyword evidence="2" id="KW-0479">Metal-binding</keyword>
<protein>
    <submittedName>
        <fullName evidence="4">THAP domain containing, apoptosis associated protein 2 family protein</fullName>
    </submittedName>
</protein>
<dbReference type="PANTHER" id="PTHR23080">
    <property type="entry name" value="THAP DOMAIN PROTEIN"/>
    <property type="match status" value="1"/>
</dbReference>
<reference evidence="4" key="1">
    <citation type="journal article" date="2017" name="Parasit. Vectors">
        <title>Sialotranscriptomics of Rhipicephalus zambeziensis reveals intricate expression profiles of secretory proteins and suggests tight temporal transcriptional regulation during blood-feeding.</title>
        <authorList>
            <person name="de Castro M.H."/>
            <person name="de Klerk D."/>
            <person name="Pienaar R."/>
            <person name="Rees D.J.G."/>
            <person name="Mans B.J."/>
        </authorList>
    </citation>
    <scope>NUCLEOTIDE SEQUENCE</scope>
    <source>
        <tissue evidence="4">Salivary glands</tissue>
    </source>
</reference>
<name>A0A224Z9Z9_9ACAR</name>
<feature type="domain" description="DDE Tnp4" evidence="3">
    <location>
        <begin position="15"/>
        <end position="172"/>
    </location>
</feature>